<organism evidence="1 2">
    <name type="scientific">Oleiphilus messinensis</name>
    <dbReference type="NCBI Taxonomy" id="141451"/>
    <lineage>
        <taxon>Bacteria</taxon>
        <taxon>Pseudomonadati</taxon>
        <taxon>Pseudomonadota</taxon>
        <taxon>Gammaproteobacteria</taxon>
        <taxon>Oceanospirillales</taxon>
        <taxon>Oleiphilaceae</taxon>
        <taxon>Oleiphilus</taxon>
    </lineage>
</organism>
<evidence type="ECO:0000313" key="2">
    <source>
        <dbReference type="Proteomes" id="UP000196027"/>
    </source>
</evidence>
<keyword evidence="2" id="KW-1185">Reference proteome</keyword>
<dbReference type="RefSeq" id="WP_087461424.1">
    <property type="nucleotide sequence ID" value="NZ_CP021425.1"/>
</dbReference>
<proteinExistence type="predicted"/>
<dbReference type="OrthoDB" id="6358750at2"/>
<accession>A0A1Y0I7L6</accession>
<sequence>MILNGRVFAVICSVGSFIGVGDASAELEQLADMDLREHTGQAFIAIDQNRWENRDYIRVNLGMDIAVQMNADDVKLGEYHRYENGDACHDCNGSESGLEAQPADLWLKNFSLGTIAEENGVQSDGQYYQAGQVVPFNITDPYLEFALEDNVPIGIRLGFRGAQGVLGANILSLTGNLPVDIKDTARALRDAPNRPWWIDVAGALLGNTPVESKAQLVTGPNGSAGNYDYSTGGILDPVRASWIGIPDGAPFSIGPIFLIGTINFATDSCNLFGIPTCFPLSIYQSIDIGERQNDNTYKPVDGLFSSFQTQDLNWFNPDTARAVTATQGAFLNIPDGGIELKLSEAFNGLPRQRVEYIDRGVGLF</sequence>
<dbReference type="KEGG" id="ome:OLMES_2378"/>
<dbReference type="EMBL" id="CP021425">
    <property type="protein sequence ID" value="ARU56441.1"/>
    <property type="molecule type" value="Genomic_DNA"/>
</dbReference>
<dbReference type="AlphaFoldDB" id="A0A1Y0I7L6"/>
<reference evidence="1 2" key="1">
    <citation type="submission" date="2017-05" db="EMBL/GenBank/DDBJ databases">
        <title>Genomic insights into alkan degradation activity of Oleiphilus messinensis.</title>
        <authorList>
            <person name="Kozyavkin S.A."/>
            <person name="Slesarev A.I."/>
            <person name="Golyshin P.N."/>
            <person name="Korzhenkov A."/>
            <person name="Golyshina O.N."/>
            <person name="Toshchakov S.V."/>
        </authorList>
    </citation>
    <scope>NUCLEOTIDE SEQUENCE [LARGE SCALE GENOMIC DNA]</scope>
    <source>
        <strain evidence="1 2">ME102</strain>
    </source>
</reference>
<evidence type="ECO:0000313" key="1">
    <source>
        <dbReference type="EMBL" id="ARU56441.1"/>
    </source>
</evidence>
<dbReference type="Proteomes" id="UP000196027">
    <property type="component" value="Chromosome"/>
</dbReference>
<protein>
    <submittedName>
        <fullName evidence="1">Uncharacterized protein</fullName>
    </submittedName>
</protein>
<name>A0A1Y0I7L6_9GAMM</name>
<gene>
    <name evidence="1" type="ORF">OLMES_2378</name>
</gene>